<proteinExistence type="predicted"/>
<feature type="transmembrane region" description="Helical" evidence="1">
    <location>
        <begin position="36"/>
        <end position="63"/>
    </location>
</feature>
<keyword evidence="1" id="KW-0812">Transmembrane</keyword>
<dbReference type="AlphaFoldDB" id="A0A2Z3H5P6"/>
<feature type="transmembrane region" description="Helical" evidence="1">
    <location>
        <begin position="83"/>
        <end position="104"/>
    </location>
</feature>
<sequence>MALFIALFTRRAALVAAAAAACYGLAEGLGAGPALLLWAAAAAGACVLGAVLLRVSAVGRITWRNRAAGYLIPWGWRLNRGRLWPVAVVSWVVWVAVGAAALLLRPSPGEDGPAVGVRIALFAAWAVDAAALVFILGSIRQATPGGRVGSLWKLVAVIAGLVGASVALHLGDLSRAALLLAGGPPAVLIVIAALFVGLMMTVGRNARWN</sequence>
<name>A0A2Z3H5P6_9BACT</name>
<evidence type="ECO:0000313" key="3">
    <source>
        <dbReference type="Proteomes" id="UP000245802"/>
    </source>
</evidence>
<dbReference type="KEGG" id="gog:C1280_26540"/>
<evidence type="ECO:0000256" key="1">
    <source>
        <dbReference type="SAM" id="Phobius"/>
    </source>
</evidence>
<gene>
    <name evidence="2" type="ORF">C1280_26540</name>
</gene>
<dbReference type="Proteomes" id="UP000245802">
    <property type="component" value="Chromosome"/>
</dbReference>
<feature type="transmembrane region" description="Helical" evidence="1">
    <location>
        <begin position="116"/>
        <end position="139"/>
    </location>
</feature>
<dbReference type="RefSeq" id="WP_010039345.1">
    <property type="nucleotide sequence ID" value="NZ_CP025958.1"/>
</dbReference>
<keyword evidence="1" id="KW-0472">Membrane</keyword>
<accession>A0A2Z3H5P6</accession>
<protein>
    <submittedName>
        <fullName evidence="2">Uncharacterized protein</fullName>
    </submittedName>
</protein>
<keyword evidence="1" id="KW-1133">Transmembrane helix</keyword>
<feature type="transmembrane region" description="Helical" evidence="1">
    <location>
        <begin position="176"/>
        <end position="202"/>
    </location>
</feature>
<dbReference type="EMBL" id="CP025958">
    <property type="protein sequence ID" value="AWM40211.1"/>
    <property type="molecule type" value="Genomic_DNA"/>
</dbReference>
<feature type="transmembrane region" description="Helical" evidence="1">
    <location>
        <begin position="151"/>
        <end position="170"/>
    </location>
</feature>
<evidence type="ECO:0000313" key="2">
    <source>
        <dbReference type="EMBL" id="AWM40211.1"/>
    </source>
</evidence>
<organism evidence="2 3">
    <name type="scientific">Gemmata obscuriglobus</name>
    <dbReference type="NCBI Taxonomy" id="114"/>
    <lineage>
        <taxon>Bacteria</taxon>
        <taxon>Pseudomonadati</taxon>
        <taxon>Planctomycetota</taxon>
        <taxon>Planctomycetia</taxon>
        <taxon>Gemmatales</taxon>
        <taxon>Gemmataceae</taxon>
        <taxon>Gemmata</taxon>
    </lineage>
</organism>
<dbReference type="OrthoDB" id="10007134at2"/>
<reference evidence="2 3" key="1">
    <citation type="submission" date="2018-01" db="EMBL/GenBank/DDBJ databases">
        <title>G. obscuriglobus.</title>
        <authorList>
            <person name="Franke J."/>
            <person name="Blomberg W."/>
            <person name="Selmecki A."/>
        </authorList>
    </citation>
    <scope>NUCLEOTIDE SEQUENCE [LARGE SCALE GENOMIC DNA]</scope>
    <source>
        <strain evidence="2 3">DSM 5831</strain>
    </source>
</reference>
<keyword evidence="3" id="KW-1185">Reference proteome</keyword>